<dbReference type="InterPro" id="IPR000160">
    <property type="entry name" value="GGDEF_dom"/>
</dbReference>
<dbReference type="PROSITE" id="PS50887">
    <property type="entry name" value="GGDEF"/>
    <property type="match status" value="1"/>
</dbReference>
<dbReference type="InterPro" id="IPR052155">
    <property type="entry name" value="Biofilm_reg_signaling"/>
</dbReference>
<dbReference type="Gene3D" id="3.30.70.270">
    <property type="match status" value="1"/>
</dbReference>
<dbReference type="InterPro" id="IPR043128">
    <property type="entry name" value="Rev_trsase/Diguanyl_cyclase"/>
</dbReference>
<dbReference type="OrthoDB" id="92309at2"/>
<sequence>MPEQLAKAQSHLDAIANAFPDPIFIMGEDGTYLDVIGGRERALYADGRSLVGRKYHDVLPKEMADRFLKVVQITLKTGRLQEIEYALSNDEIDGIEQNGPQGTQWYEARVYPVDTDAYGQPAVLWLAINITRRKHMEEQLEALSKYDPLTGLLNRDFFLGVLDEELKRTRLNNEPLSLIKIDLECFRNVVDTFGHEAGDRAILHATHALKKVIEEPGLGFLGRLSCDQFMAALPGMKAVDAFRVAKLAQQAISSQQLEFNGIRTCLTTRGGVTEVRDESDNAETLFKRVNQAIAELANSRENTKIA</sequence>
<reference evidence="3" key="1">
    <citation type="submission" date="2016-11" db="EMBL/GenBank/DDBJ databases">
        <authorList>
            <person name="Varghese N."/>
            <person name="Submissions S."/>
        </authorList>
    </citation>
    <scope>NUCLEOTIDE SEQUENCE [LARGE SCALE GENOMIC DNA]</scope>
    <source>
        <strain evidence="3">DSM 17737</strain>
    </source>
</reference>
<dbReference type="NCBIfam" id="TIGR00254">
    <property type="entry name" value="GGDEF"/>
    <property type="match status" value="1"/>
</dbReference>
<dbReference type="AlphaFoldDB" id="A0A1N6E255"/>
<evidence type="ECO:0000313" key="2">
    <source>
        <dbReference type="EMBL" id="SIN77053.1"/>
    </source>
</evidence>
<feature type="domain" description="GGDEF" evidence="1">
    <location>
        <begin position="174"/>
        <end position="306"/>
    </location>
</feature>
<gene>
    <name evidence="2" type="ORF">SAMN05443662_0547</name>
</gene>
<dbReference type="EMBL" id="FSRE01000001">
    <property type="protein sequence ID" value="SIN77053.1"/>
    <property type="molecule type" value="Genomic_DNA"/>
</dbReference>
<proteinExistence type="predicted"/>
<evidence type="ECO:0000313" key="3">
    <source>
        <dbReference type="Proteomes" id="UP000198461"/>
    </source>
</evidence>
<keyword evidence="3" id="KW-1185">Reference proteome</keyword>
<dbReference type="SUPFAM" id="SSF55073">
    <property type="entry name" value="Nucleotide cyclase"/>
    <property type="match status" value="1"/>
</dbReference>
<dbReference type="InterPro" id="IPR035965">
    <property type="entry name" value="PAS-like_dom_sf"/>
</dbReference>
<dbReference type="Pfam" id="PF00990">
    <property type="entry name" value="GGDEF"/>
    <property type="match status" value="1"/>
</dbReference>
<dbReference type="Proteomes" id="UP000198461">
    <property type="component" value="Unassembled WGS sequence"/>
</dbReference>
<dbReference type="PANTHER" id="PTHR44757">
    <property type="entry name" value="DIGUANYLATE CYCLASE DGCP"/>
    <property type="match status" value="1"/>
</dbReference>
<dbReference type="STRING" id="364032.SAMN05443662_0547"/>
<protein>
    <submittedName>
        <fullName evidence="2">Diguanylate cyclase (GGDEF) domain-containing protein</fullName>
    </submittedName>
</protein>
<dbReference type="InterPro" id="IPR029787">
    <property type="entry name" value="Nucleotide_cyclase"/>
</dbReference>
<dbReference type="RefSeq" id="WP_074200841.1">
    <property type="nucleotide sequence ID" value="NZ_FSRE01000001.1"/>
</dbReference>
<name>A0A1N6E255_9GAMM</name>
<dbReference type="PANTHER" id="PTHR44757:SF2">
    <property type="entry name" value="BIOFILM ARCHITECTURE MAINTENANCE PROTEIN MBAA"/>
    <property type="match status" value="1"/>
</dbReference>
<dbReference type="InterPro" id="IPR013656">
    <property type="entry name" value="PAS_4"/>
</dbReference>
<dbReference type="CDD" id="cd01949">
    <property type="entry name" value="GGDEF"/>
    <property type="match status" value="1"/>
</dbReference>
<dbReference type="SMART" id="SM00267">
    <property type="entry name" value="GGDEF"/>
    <property type="match status" value="1"/>
</dbReference>
<evidence type="ECO:0000259" key="1">
    <source>
        <dbReference type="PROSITE" id="PS50887"/>
    </source>
</evidence>
<accession>A0A1N6E255</accession>
<organism evidence="2 3">
    <name type="scientific">Sulfurivirga caldicuralii</name>
    <dbReference type="NCBI Taxonomy" id="364032"/>
    <lineage>
        <taxon>Bacteria</taxon>
        <taxon>Pseudomonadati</taxon>
        <taxon>Pseudomonadota</taxon>
        <taxon>Gammaproteobacteria</taxon>
        <taxon>Thiotrichales</taxon>
        <taxon>Piscirickettsiaceae</taxon>
        <taxon>Sulfurivirga</taxon>
    </lineage>
</organism>
<dbReference type="Pfam" id="PF08448">
    <property type="entry name" value="PAS_4"/>
    <property type="match status" value="1"/>
</dbReference>
<dbReference type="SUPFAM" id="SSF55785">
    <property type="entry name" value="PYP-like sensor domain (PAS domain)"/>
    <property type="match status" value="1"/>
</dbReference>
<dbReference type="Gene3D" id="3.30.450.20">
    <property type="entry name" value="PAS domain"/>
    <property type="match status" value="1"/>
</dbReference>